<keyword evidence="3" id="KW-0687">Ribonucleoprotein</keyword>
<organism evidence="5 6">
    <name type="scientific">Gossypium trilobum</name>
    <dbReference type="NCBI Taxonomy" id="34281"/>
    <lineage>
        <taxon>Eukaryota</taxon>
        <taxon>Viridiplantae</taxon>
        <taxon>Streptophyta</taxon>
        <taxon>Embryophyta</taxon>
        <taxon>Tracheophyta</taxon>
        <taxon>Spermatophyta</taxon>
        <taxon>Magnoliopsida</taxon>
        <taxon>eudicotyledons</taxon>
        <taxon>Gunneridae</taxon>
        <taxon>Pentapetalae</taxon>
        <taxon>rosids</taxon>
        <taxon>malvids</taxon>
        <taxon>Malvales</taxon>
        <taxon>Malvaceae</taxon>
        <taxon>Malvoideae</taxon>
        <taxon>Gossypium</taxon>
    </lineage>
</organism>
<evidence type="ECO:0000256" key="2">
    <source>
        <dbReference type="ARBA" id="ARBA00022980"/>
    </source>
</evidence>
<dbReference type="Pfam" id="PF00181">
    <property type="entry name" value="Ribosomal_L2_N"/>
    <property type="match status" value="1"/>
</dbReference>
<proteinExistence type="inferred from homology"/>
<dbReference type="InterPro" id="IPR008991">
    <property type="entry name" value="Translation_prot_SH3-like_sf"/>
</dbReference>
<dbReference type="SUPFAM" id="SSF50104">
    <property type="entry name" value="Translation proteins SH3-like domain"/>
    <property type="match status" value="1"/>
</dbReference>
<dbReference type="SUPFAM" id="SSF50249">
    <property type="entry name" value="Nucleic acid-binding proteins"/>
    <property type="match status" value="1"/>
</dbReference>
<dbReference type="EMBL" id="JABEZW010000008">
    <property type="protein sequence ID" value="MBA0772112.1"/>
    <property type="molecule type" value="Genomic_DNA"/>
</dbReference>
<dbReference type="Gene3D" id="2.40.50.140">
    <property type="entry name" value="Nucleic acid-binding proteins"/>
    <property type="match status" value="1"/>
</dbReference>
<dbReference type="InterPro" id="IPR014722">
    <property type="entry name" value="Rib_uL2_dom2"/>
</dbReference>
<dbReference type="InterPro" id="IPR002171">
    <property type="entry name" value="Ribosomal_uL2"/>
</dbReference>
<dbReference type="GO" id="GO:0002181">
    <property type="term" value="P:cytoplasmic translation"/>
    <property type="evidence" value="ECO:0007669"/>
    <property type="project" value="TreeGrafter"/>
</dbReference>
<dbReference type="InterPro" id="IPR022666">
    <property type="entry name" value="Ribosomal_uL2_RNA-bd_dom"/>
</dbReference>
<evidence type="ECO:0000313" key="6">
    <source>
        <dbReference type="Proteomes" id="UP000593568"/>
    </source>
</evidence>
<name>A0A7J9EGC3_9ROSI</name>
<evidence type="ECO:0000259" key="4">
    <source>
        <dbReference type="Pfam" id="PF00181"/>
    </source>
</evidence>
<feature type="non-terminal residue" evidence="5">
    <location>
        <position position="1"/>
    </location>
</feature>
<dbReference type="GO" id="GO:0003735">
    <property type="term" value="F:structural constituent of ribosome"/>
    <property type="evidence" value="ECO:0007669"/>
    <property type="project" value="InterPro"/>
</dbReference>
<feature type="non-terminal residue" evidence="5">
    <location>
        <position position="185"/>
    </location>
</feature>
<evidence type="ECO:0000313" key="5">
    <source>
        <dbReference type="EMBL" id="MBA0772112.1"/>
    </source>
</evidence>
<comment type="caution">
    <text evidence="5">The sequence shown here is derived from an EMBL/GenBank/DDBJ whole genome shotgun (WGS) entry which is preliminary data.</text>
</comment>
<evidence type="ECO:0000256" key="1">
    <source>
        <dbReference type="ARBA" id="ARBA00005636"/>
    </source>
</evidence>
<dbReference type="Proteomes" id="UP000593568">
    <property type="component" value="Unassembled WGS sequence"/>
</dbReference>
<keyword evidence="6" id="KW-1185">Reference proteome</keyword>
<dbReference type="PANTHER" id="PTHR13691:SF16">
    <property type="entry name" value="LARGE RIBOSOMAL SUBUNIT PROTEIN UL2"/>
    <property type="match status" value="1"/>
</dbReference>
<dbReference type="Gene3D" id="2.30.30.30">
    <property type="match status" value="1"/>
</dbReference>
<dbReference type="GO" id="GO:0022625">
    <property type="term" value="C:cytosolic large ribosomal subunit"/>
    <property type="evidence" value="ECO:0007669"/>
    <property type="project" value="TreeGrafter"/>
</dbReference>
<dbReference type="InterPro" id="IPR012340">
    <property type="entry name" value="NA-bd_OB-fold"/>
</dbReference>
<dbReference type="GO" id="GO:0003723">
    <property type="term" value="F:RNA binding"/>
    <property type="evidence" value="ECO:0007669"/>
    <property type="project" value="TreeGrafter"/>
</dbReference>
<comment type="similarity">
    <text evidence="1">Belongs to the universal ribosomal protein uL2 family.</text>
</comment>
<dbReference type="AlphaFoldDB" id="A0A7J9EGC3"/>
<dbReference type="PANTHER" id="PTHR13691">
    <property type="entry name" value="RIBOSOMAL PROTEIN L2"/>
    <property type="match status" value="1"/>
</dbReference>
<evidence type="ECO:0000256" key="3">
    <source>
        <dbReference type="ARBA" id="ARBA00023274"/>
    </source>
</evidence>
<accession>A0A7J9EGC3</accession>
<keyword evidence="2" id="KW-0689">Ribosomal protein</keyword>
<feature type="domain" description="Large ribosomal subunit protein uL2 RNA-binding" evidence="4">
    <location>
        <begin position="2"/>
        <end position="44"/>
    </location>
</feature>
<sequence>VVTDVIHDPGRGAPLARIVFRHPFRYKKQKELFVAAEGMYTEQSIPEGAVVCNVEQHVGDRGVFDRASGDYAIVISHNPDNDTTSSSCSIDRVGSGCTFNGNGAIGLADSQIKSSSELVLELKMSDESRCTVEEEVNSSDHSIEGENQVEIEEHNVYQTSARCRDMVNRPHQEGQGNEDLLHIIA</sequence>
<reference evidence="5 6" key="1">
    <citation type="journal article" date="2019" name="Genome Biol. Evol.">
        <title>Insights into the evolution of the New World diploid cottons (Gossypium, subgenus Houzingenia) based on genome sequencing.</title>
        <authorList>
            <person name="Grover C.E."/>
            <person name="Arick M.A. 2nd"/>
            <person name="Thrash A."/>
            <person name="Conover J.L."/>
            <person name="Sanders W.S."/>
            <person name="Peterson D.G."/>
            <person name="Frelichowski J.E."/>
            <person name="Scheffler J.A."/>
            <person name="Scheffler B.E."/>
            <person name="Wendel J.F."/>
        </authorList>
    </citation>
    <scope>NUCLEOTIDE SEQUENCE [LARGE SCALE GENOMIC DNA]</scope>
    <source>
        <strain evidence="5">8</strain>
        <tissue evidence="5">Leaf</tissue>
    </source>
</reference>
<protein>
    <recommendedName>
        <fullName evidence="4">Large ribosomal subunit protein uL2 RNA-binding domain-containing protein</fullName>
    </recommendedName>
</protein>
<gene>
    <name evidence="5" type="ORF">Gotri_007548</name>
</gene>